<feature type="site" description="Part of a proton relay during catalysis" evidence="12 16">
    <location>
        <position position="107"/>
    </location>
</feature>
<evidence type="ECO:0000256" key="1">
    <source>
        <dbReference type="ARBA" id="ARBA00003294"/>
    </source>
</evidence>
<dbReference type="CDD" id="cd00950">
    <property type="entry name" value="DHDPS"/>
    <property type="match status" value="1"/>
</dbReference>
<dbReference type="Proteomes" id="UP000027644">
    <property type="component" value="Unassembled WGS sequence"/>
</dbReference>
<dbReference type="Gene3D" id="3.20.20.70">
    <property type="entry name" value="Aldolase class I"/>
    <property type="match status" value="1"/>
</dbReference>
<dbReference type="EMBL" id="AVQL01000452">
    <property type="protein sequence ID" value="KEQ00329.1"/>
    <property type="molecule type" value="Genomic_DNA"/>
</dbReference>
<comment type="caution">
    <text evidence="12">Was originally thought to be a dihydrodipicolinate synthase (DHDPS), catalyzing the condensation of (S)-aspartate-beta-semialdehyde [(S)-ASA] and pyruvate to dihydrodipicolinate (DHDP). However, it was shown in E.coli that the product of the enzymatic reaction is not dihydrodipicolinate but in fact (4S)-4-hydroxy-2,3,4,5-tetrahydro-(2S)-dipicolinic acid (HTPA), and that the consecutive dehydration reaction leading to DHDP is not spontaneous but catalyzed by DapB.</text>
</comment>
<dbReference type="GO" id="GO:0019877">
    <property type="term" value="P:diaminopimelate biosynthetic process"/>
    <property type="evidence" value="ECO:0007669"/>
    <property type="project" value="UniProtKB-UniRule"/>
</dbReference>
<dbReference type="PRINTS" id="PR00146">
    <property type="entry name" value="DHPICSNTHASE"/>
</dbReference>
<evidence type="ECO:0000256" key="12">
    <source>
        <dbReference type="HAMAP-Rule" id="MF_00418"/>
    </source>
</evidence>
<proteinExistence type="inferred from homology"/>
<dbReference type="SMART" id="SM01130">
    <property type="entry name" value="DHDPS"/>
    <property type="match status" value="1"/>
</dbReference>
<evidence type="ECO:0000313" key="18">
    <source>
        <dbReference type="Proteomes" id="UP000027644"/>
    </source>
</evidence>
<evidence type="ECO:0000256" key="11">
    <source>
        <dbReference type="ARBA" id="ARBA00047836"/>
    </source>
</evidence>
<dbReference type="InterPro" id="IPR020624">
    <property type="entry name" value="Schiff_base-form_aldolases_CS"/>
</dbReference>
<reference evidence="17 18" key="1">
    <citation type="journal article" date="2014" name="PLoS Genet.">
        <title>Hidden diversity in honey bee gut symbionts detected by single-cell genomics.</title>
        <authorList>
            <person name="Engel P."/>
            <person name="Stepanauskas R."/>
            <person name="Moran N."/>
        </authorList>
    </citation>
    <scope>NUCLEOTIDE SEQUENCE [LARGE SCALE GENOMIC DNA]</scope>
    <source>
        <strain evidence="17 18">SCGC AB-598-J21</strain>
    </source>
</reference>
<dbReference type="GO" id="GO:0008840">
    <property type="term" value="F:4-hydroxy-tetrahydrodipicolinate synthase activity"/>
    <property type="evidence" value="ECO:0007669"/>
    <property type="project" value="UniProtKB-UniRule"/>
</dbReference>
<feature type="binding site" evidence="12 15">
    <location>
        <position position="45"/>
    </location>
    <ligand>
        <name>pyruvate</name>
        <dbReference type="ChEBI" id="CHEBI:15361"/>
    </ligand>
</feature>
<dbReference type="PANTHER" id="PTHR12128:SF66">
    <property type="entry name" value="4-HYDROXY-2-OXOGLUTARATE ALDOLASE, MITOCHONDRIAL"/>
    <property type="match status" value="1"/>
</dbReference>
<evidence type="ECO:0000256" key="10">
    <source>
        <dbReference type="ARBA" id="ARBA00023270"/>
    </source>
</evidence>
<comment type="function">
    <text evidence="1 12">Catalyzes the condensation of (S)-aspartate-beta-semialdehyde [(S)-ASA] and pyruvate to 4-hydroxy-tetrahydrodipicolinate (HTPA).</text>
</comment>
<keyword evidence="6 12" id="KW-0028">Amino-acid biosynthesis</keyword>
<dbReference type="InterPro" id="IPR002220">
    <property type="entry name" value="DapA-like"/>
</dbReference>
<evidence type="ECO:0000256" key="14">
    <source>
        <dbReference type="PIRSR" id="PIRSR001365-1"/>
    </source>
</evidence>
<comment type="pathway">
    <text evidence="2 12">Amino-acid biosynthesis; L-lysine biosynthesis via DAP pathway; (S)-tetrahydrodipicolinate from L-aspartate: step 3/4.</text>
</comment>
<gene>
    <name evidence="12" type="primary">dapA</name>
    <name evidence="17" type="ORF">SASC598J21_018700</name>
</gene>
<evidence type="ECO:0000256" key="2">
    <source>
        <dbReference type="ARBA" id="ARBA00005120"/>
    </source>
</evidence>
<dbReference type="Pfam" id="PF00701">
    <property type="entry name" value="DHDPS"/>
    <property type="match status" value="1"/>
</dbReference>
<evidence type="ECO:0000256" key="8">
    <source>
        <dbReference type="ARBA" id="ARBA00023154"/>
    </source>
</evidence>
<evidence type="ECO:0000256" key="7">
    <source>
        <dbReference type="ARBA" id="ARBA00022915"/>
    </source>
</evidence>
<dbReference type="PIRSF" id="PIRSF001365">
    <property type="entry name" value="DHDPS"/>
    <property type="match status" value="1"/>
</dbReference>
<organism evidence="17 18">
    <name type="scientific">Snodgrassella alvi SCGC AB-598-J21</name>
    <dbReference type="NCBI Taxonomy" id="1385367"/>
    <lineage>
        <taxon>Bacteria</taxon>
        <taxon>Pseudomonadati</taxon>
        <taxon>Pseudomonadota</taxon>
        <taxon>Betaproteobacteria</taxon>
        <taxon>Neisseriales</taxon>
        <taxon>Neisseriaceae</taxon>
        <taxon>Snodgrassella</taxon>
    </lineage>
</organism>
<dbReference type="GO" id="GO:0005829">
    <property type="term" value="C:cytosol"/>
    <property type="evidence" value="ECO:0007669"/>
    <property type="project" value="TreeGrafter"/>
</dbReference>
<evidence type="ECO:0000256" key="13">
    <source>
        <dbReference type="PIRNR" id="PIRNR001365"/>
    </source>
</evidence>
<keyword evidence="9 12" id="KW-0456">Lyase</keyword>
<dbReference type="EC" id="4.3.3.7" evidence="4 12"/>
<keyword evidence="5 12" id="KW-0963">Cytoplasm</keyword>
<comment type="subunit">
    <text evidence="12">Homotetramer; dimer of dimers.</text>
</comment>
<dbReference type="AlphaFoldDB" id="A0A074VYM1"/>
<feature type="site" description="L-lysine inhibitor binding; via carbonyl oxygen" evidence="16">
    <location>
        <position position="49"/>
    </location>
</feature>
<keyword evidence="8 12" id="KW-0457">Lysine biosynthesis</keyword>
<evidence type="ECO:0000256" key="5">
    <source>
        <dbReference type="ARBA" id="ARBA00022490"/>
    </source>
</evidence>
<dbReference type="NCBIfam" id="TIGR00674">
    <property type="entry name" value="dapA"/>
    <property type="match status" value="1"/>
</dbReference>
<evidence type="ECO:0000256" key="3">
    <source>
        <dbReference type="ARBA" id="ARBA00007592"/>
    </source>
</evidence>
<comment type="catalytic activity">
    <reaction evidence="11 12">
        <text>L-aspartate 4-semialdehyde + pyruvate = (2S,4S)-4-hydroxy-2,3,4,5-tetrahydrodipicolinate + H2O + H(+)</text>
        <dbReference type="Rhea" id="RHEA:34171"/>
        <dbReference type="ChEBI" id="CHEBI:15361"/>
        <dbReference type="ChEBI" id="CHEBI:15377"/>
        <dbReference type="ChEBI" id="CHEBI:15378"/>
        <dbReference type="ChEBI" id="CHEBI:67139"/>
        <dbReference type="ChEBI" id="CHEBI:537519"/>
        <dbReference type="EC" id="4.3.3.7"/>
    </reaction>
</comment>
<dbReference type="PROSITE" id="PS00666">
    <property type="entry name" value="DHDPS_2"/>
    <property type="match status" value="1"/>
</dbReference>
<evidence type="ECO:0000256" key="15">
    <source>
        <dbReference type="PIRSR" id="PIRSR001365-2"/>
    </source>
</evidence>
<dbReference type="HAMAP" id="MF_00418">
    <property type="entry name" value="DapA"/>
    <property type="match status" value="1"/>
</dbReference>
<feature type="site" description="L-lysine inhibitor binding" evidence="16">
    <location>
        <position position="106"/>
    </location>
</feature>
<accession>A0A074VYM1</accession>
<evidence type="ECO:0000256" key="16">
    <source>
        <dbReference type="PIRSR" id="PIRSR001365-3"/>
    </source>
</evidence>
<dbReference type="InterPro" id="IPR020625">
    <property type="entry name" value="Schiff_base-form_aldolases_AS"/>
</dbReference>
<dbReference type="UniPathway" id="UPA00034">
    <property type="reaction ID" value="UER00017"/>
</dbReference>
<evidence type="ECO:0000256" key="4">
    <source>
        <dbReference type="ARBA" id="ARBA00012086"/>
    </source>
</evidence>
<dbReference type="PANTHER" id="PTHR12128">
    <property type="entry name" value="DIHYDRODIPICOLINATE SYNTHASE"/>
    <property type="match status" value="1"/>
</dbReference>
<protein>
    <recommendedName>
        <fullName evidence="4 12">4-hydroxy-tetrahydrodipicolinate synthase</fullName>
        <shortName evidence="12">HTPA synthase</shortName>
        <ecNumber evidence="4 12">4.3.3.7</ecNumber>
    </recommendedName>
</protein>
<feature type="binding site" evidence="12 15">
    <location>
        <position position="203"/>
    </location>
    <ligand>
        <name>pyruvate</name>
        <dbReference type="ChEBI" id="CHEBI:15361"/>
    </ligand>
</feature>
<evidence type="ECO:0000313" key="17">
    <source>
        <dbReference type="EMBL" id="KEQ00329.1"/>
    </source>
</evidence>
<feature type="active site" description="Schiff-base intermediate with substrate" evidence="12 14">
    <location>
        <position position="161"/>
    </location>
</feature>
<sequence>MLTGSLVAIVTPMHEDGSIDYEQYKQLIDWHIESGTDAIVAVGTTGESATLSVDEHLNVIKTAVEHVAGRVKVIAGTGANNTHEAIYLAQEAQQAGADMTLSVVPYYNKPNQEGIYRHFKTIAEATSIPMILYNVPGRTVADMQPDTALRLAEIDNIVGIKEATGNIGRACYLFKHVPENFAVYSGDDPTALAFLLCGGHGVISVTANVAPKLFADMCHAALRGDITGARALNDKLQRLHGDLFCEPSPAPTKWALSKLGKINPVCRLPITELTPAGQAVVLAAMQEAGLI</sequence>
<feature type="site" description="L-lysine inhibitor binding" evidence="16">
    <location>
        <position position="80"/>
    </location>
</feature>
<dbReference type="GO" id="GO:0009089">
    <property type="term" value="P:lysine biosynthetic process via diaminopimelate"/>
    <property type="evidence" value="ECO:0007669"/>
    <property type="project" value="UniProtKB-UniRule"/>
</dbReference>
<evidence type="ECO:0000256" key="9">
    <source>
        <dbReference type="ARBA" id="ARBA00023239"/>
    </source>
</evidence>
<evidence type="ECO:0000256" key="6">
    <source>
        <dbReference type="ARBA" id="ARBA00022605"/>
    </source>
</evidence>
<keyword evidence="7 12" id="KW-0220">Diaminopimelate biosynthesis</keyword>
<comment type="caution">
    <text evidence="17">The sequence shown here is derived from an EMBL/GenBank/DDBJ whole genome shotgun (WGS) entry which is preliminary data.</text>
</comment>
<feature type="active site" description="Proton donor/acceptor" evidence="12 14">
    <location>
        <position position="133"/>
    </location>
</feature>
<dbReference type="InterPro" id="IPR013785">
    <property type="entry name" value="Aldolase_TIM"/>
</dbReference>
<dbReference type="SUPFAM" id="SSF51569">
    <property type="entry name" value="Aldolase"/>
    <property type="match status" value="1"/>
</dbReference>
<name>A0A074VYM1_9NEIS</name>
<comment type="subcellular location">
    <subcellularLocation>
        <location evidence="12">Cytoplasm</location>
    </subcellularLocation>
</comment>
<feature type="site" description="L-lysine inhibitor binding" evidence="16">
    <location>
        <position position="84"/>
    </location>
</feature>
<dbReference type="InterPro" id="IPR005263">
    <property type="entry name" value="DapA"/>
</dbReference>
<keyword evidence="10 12" id="KW-0704">Schiff base</keyword>
<comment type="similarity">
    <text evidence="3 12 13">Belongs to the DapA family.</text>
</comment>
<feature type="site" description="Part of a proton relay during catalysis" evidence="12 16">
    <location>
        <position position="44"/>
    </location>
</feature>
<dbReference type="PROSITE" id="PS00665">
    <property type="entry name" value="DHDPS_1"/>
    <property type="match status" value="1"/>
</dbReference>